<dbReference type="RefSeq" id="WP_173494023.1">
    <property type="nucleotide sequence ID" value="NZ_CP054056.1"/>
</dbReference>
<evidence type="ECO:0008006" key="4">
    <source>
        <dbReference type="Google" id="ProtNLM"/>
    </source>
</evidence>
<dbReference type="KEGG" id="aqg:HRU87_06075"/>
<dbReference type="EMBL" id="CP054056">
    <property type="protein sequence ID" value="QKJ25726.1"/>
    <property type="molecule type" value="Genomic_DNA"/>
</dbReference>
<keyword evidence="3" id="KW-1185">Reference proteome</keyword>
<evidence type="ECO:0000313" key="2">
    <source>
        <dbReference type="EMBL" id="QKJ25726.1"/>
    </source>
</evidence>
<dbReference type="InterPro" id="IPR010916">
    <property type="entry name" value="TonB_box_CS"/>
</dbReference>
<gene>
    <name evidence="2" type="ORF">HRU87_06075</name>
</gene>
<dbReference type="AlphaFoldDB" id="A0A7D4PR32"/>
<evidence type="ECO:0000256" key="1">
    <source>
        <dbReference type="SAM" id="SignalP"/>
    </source>
</evidence>
<dbReference type="InterPro" id="IPR013783">
    <property type="entry name" value="Ig-like_fold"/>
</dbReference>
<name>A0A7D4PR32_9MICO</name>
<dbReference type="GO" id="GO:0005975">
    <property type="term" value="P:carbohydrate metabolic process"/>
    <property type="evidence" value="ECO:0007669"/>
    <property type="project" value="UniProtKB-ARBA"/>
</dbReference>
<feature type="chain" id="PRO_5028922691" description="IPT/TIG domain-containing protein" evidence="1">
    <location>
        <begin position="25"/>
        <end position="189"/>
    </location>
</feature>
<keyword evidence="1" id="KW-0732">Signal</keyword>
<reference evidence="2 3" key="1">
    <citation type="submission" date="2020-05" db="EMBL/GenBank/DDBJ databases">
        <title>Aquirufa sp. strain 15G-AUS-rot a new Aquirufa species.</title>
        <authorList>
            <person name="Pitt A."/>
            <person name="Hahn M.W."/>
        </authorList>
    </citation>
    <scope>NUCLEOTIDE SEQUENCE [LARGE SCALE GENOMIC DNA]</scope>
    <source>
        <strain evidence="2 3">15G-AUS-rot</strain>
    </source>
</reference>
<proteinExistence type="predicted"/>
<feature type="signal peptide" evidence="1">
    <location>
        <begin position="1"/>
        <end position="24"/>
    </location>
</feature>
<evidence type="ECO:0000313" key="3">
    <source>
        <dbReference type="Proteomes" id="UP000501003"/>
    </source>
</evidence>
<organism evidence="2 3">
    <name type="scientific">Aquiluna borgnonia</name>
    <dbReference type="NCBI Taxonomy" id="2499157"/>
    <lineage>
        <taxon>Bacteria</taxon>
        <taxon>Bacillati</taxon>
        <taxon>Actinomycetota</taxon>
        <taxon>Actinomycetes</taxon>
        <taxon>Micrococcales</taxon>
        <taxon>Microbacteriaceae</taxon>
        <taxon>Luna cluster</taxon>
        <taxon>Luna-1 subcluster</taxon>
        <taxon>Aquiluna</taxon>
    </lineage>
</organism>
<dbReference type="Gene3D" id="2.60.40.10">
    <property type="entry name" value="Immunoglobulins"/>
    <property type="match status" value="1"/>
</dbReference>
<sequence length="189" mass="20317">MMLKRLSPLLICIALVMPAQPAAAQPTPESISVSGSNQIPINGLVKLAGPELSQVRKVLIDGVPASFIANSQNLITIRVPMGVEPGDASITLEGGFGKTSLGNLFEITAFDLPPDAKITVGSFSGYAALYTKNYQSRRLSFKIGSTWRVVEKLPDNFTANLTRVGSGTTVTVTVYIDRELVRVQQIQVR</sequence>
<dbReference type="PROSITE" id="PS00430">
    <property type="entry name" value="TONB_DEPENDENT_REC_1"/>
    <property type="match status" value="1"/>
</dbReference>
<dbReference type="Proteomes" id="UP000501003">
    <property type="component" value="Chromosome"/>
</dbReference>
<protein>
    <recommendedName>
        <fullName evidence="4">IPT/TIG domain-containing protein</fullName>
    </recommendedName>
</protein>
<accession>A0A7D4PR32</accession>